<organism evidence="1">
    <name type="scientific">Cyprideis torosa</name>
    <dbReference type="NCBI Taxonomy" id="163714"/>
    <lineage>
        <taxon>Eukaryota</taxon>
        <taxon>Metazoa</taxon>
        <taxon>Ecdysozoa</taxon>
        <taxon>Arthropoda</taxon>
        <taxon>Crustacea</taxon>
        <taxon>Oligostraca</taxon>
        <taxon>Ostracoda</taxon>
        <taxon>Podocopa</taxon>
        <taxon>Podocopida</taxon>
        <taxon>Cytherocopina</taxon>
        <taxon>Cytheroidea</taxon>
        <taxon>Cytherideidae</taxon>
        <taxon>Cyprideis</taxon>
    </lineage>
</organism>
<dbReference type="CDD" id="cd00037">
    <property type="entry name" value="CLECT"/>
    <property type="match status" value="2"/>
</dbReference>
<dbReference type="PROSITE" id="PS50041">
    <property type="entry name" value="C_TYPE_LECTIN_2"/>
    <property type="match status" value="2"/>
</dbReference>
<dbReference type="InterPro" id="IPR050111">
    <property type="entry name" value="C-type_lectin/snaclec_domain"/>
</dbReference>
<evidence type="ECO:0000313" key="1">
    <source>
        <dbReference type="EMBL" id="CAD7226164.1"/>
    </source>
</evidence>
<dbReference type="Pfam" id="PF00059">
    <property type="entry name" value="Lectin_C"/>
    <property type="match status" value="1"/>
</dbReference>
<accession>A0A7R8WC78</accession>
<dbReference type="SMART" id="SM00034">
    <property type="entry name" value="CLECT"/>
    <property type="match status" value="2"/>
</dbReference>
<dbReference type="OrthoDB" id="6132182at2759"/>
<dbReference type="InterPro" id="IPR016186">
    <property type="entry name" value="C-type_lectin-like/link_sf"/>
</dbReference>
<protein>
    <submittedName>
        <fullName evidence="1">Uncharacterized protein</fullName>
    </submittedName>
</protein>
<reference evidence="1" key="1">
    <citation type="submission" date="2020-11" db="EMBL/GenBank/DDBJ databases">
        <authorList>
            <person name="Tran Van P."/>
        </authorList>
    </citation>
    <scope>NUCLEOTIDE SEQUENCE</scope>
</reference>
<dbReference type="PANTHER" id="PTHR22803">
    <property type="entry name" value="MANNOSE, PHOSPHOLIPASE, LECTIN RECEPTOR RELATED"/>
    <property type="match status" value="1"/>
</dbReference>
<proteinExistence type="predicted"/>
<sequence>MKSMFLDLFVALTVVVTIDGNLDLSSSSERTRIPIYEGQCDPPFTPVEGSYCYFLSYDQIEADWMGAHLVCSRLHPNGTLAEFETAQELVAATEFLITDNQNGVYPWAAPGPWIGAVERGNSNEFVWSSSSSPIEVPNWSPSRPNSPTSGDGVALDASNNFEWIDLSNGTEIPILCEIPSNLPPVDRVCPEGFVSLGDSCYLVYEDELLNWGEAQTFCGSLAADGRLVELETAEEIDLLKGHLVDKDYICSYYWIGGEEREDTNIFQWASSGQRIDVSDWYPGQPDENGSGDAIYLTCPFNWRWIDHFKSYALRFICEAPAIDV</sequence>
<dbReference type="SUPFAM" id="SSF56436">
    <property type="entry name" value="C-type lectin-like"/>
    <property type="match status" value="2"/>
</dbReference>
<dbReference type="EMBL" id="OB660764">
    <property type="protein sequence ID" value="CAD7226164.1"/>
    <property type="molecule type" value="Genomic_DNA"/>
</dbReference>
<dbReference type="AlphaFoldDB" id="A0A7R8WC78"/>
<dbReference type="InterPro" id="IPR016187">
    <property type="entry name" value="CTDL_fold"/>
</dbReference>
<dbReference type="InterPro" id="IPR001304">
    <property type="entry name" value="C-type_lectin-like"/>
</dbReference>
<name>A0A7R8WC78_9CRUS</name>
<gene>
    <name evidence="1" type="ORF">CTOB1V02_LOCUS4088</name>
</gene>
<dbReference type="Gene3D" id="3.10.100.10">
    <property type="entry name" value="Mannose-Binding Protein A, subunit A"/>
    <property type="match status" value="2"/>
</dbReference>